<dbReference type="AlphaFoldDB" id="A0A7G9SC23"/>
<accession>A0A7G9SC23</accession>
<evidence type="ECO:0000313" key="2">
    <source>
        <dbReference type="EMBL" id="QNN65398.1"/>
    </source>
</evidence>
<dbReference type="NCBIfam" id="TIGR01790">
    <property type="entry name" value="carotene-cycl"/>
    <property type="match status" value="1"/>
</dbReference>
<dbReference type="EMBL" id="CP060717">
    <property type="protein sequence ID" value="QNN65398.1"/>
    <property type="molecule type" value="Genomic_DNA"/>
</dbReference>
<dbReference type="GO" id="GO:0045436">
    <property type="term" value="F:lycopene beta cyclase activity"/>
    <property type="evidence" value="ECO:0007669"/>
    <property type="project" value="InterPro"/>
</dbReference>
<dbReference type="GO" id="GO:0016117">
    <property type="term" value="P:carotenoid biosynthetic process"/>
    <property type="evidence" value="ECO:0007669"/>
    <property type="project" value="InterPro"/>
</dbReference>
<comment type="similarity">
    <text evidence="1">Belongs to the lycopene cyclase family.</text>
</comment>
<sequence length="380" mass="41274">MPAPRPDLIIVGGGLAGGLAALAASRATPDRSVTVIEPGPIGGNHLWSFFGSDIAGDHRALLDPLVAHSWSGYDVRFPGHRRHLPQPYSTIESEALDRAVRASGAMIVAGRAEHMTPTSVGLSDGTTIHGAAVLDARGLTAPPQGLSCGWQKFVGRAIDVPSGHGVDQPVVMNATVDQRDGYRFIYLLPLSRTRVFVEDTYYSESPELDQAALGRRIDDYARASGWKGAVATREERGVLPVVTGGDFDRFWPANDGVARAGVRAGLFHPLTSYSLPDAVRFAHWLATQAPSGDRLGAATRAYARAHWRRGRFDRMLARMLMKAAEPAQRYRVLERFYRLPAPLIERFYAGQTTLADRVRILAGRPPVSIARAIKAIMEPA</sequence>
<dbReference type="InterPro" id="IPR008461">
    <property type="entry name" value="CrtY"/>
</dbReference>
<dbReference type="Gene3D" id="3.50.50.60">
    <property type="entry name" value="FAD/NAD(P)-binding domain"/>
    <property type="match status" value="1"/>
</dbReference>
<name>A0A7G9SC23_9SPHN</name>
<dbReference type="SUPFAM" id="SSF51905">
    <property type="entry name" value="FAD/NAD(P)-binding domain"/>
    <property type="match status" value="1"/>
</dbReference>
<dbReference type="Pfam" id="PF05834">
    <property type="entry name" value="Lycopene_cycl"/>
    <property type="match status" value="1"/>
</dbReference>
<dbReference type="Proteomes" id="UP000515955">
    <property type="component" value="Chromosome"/>
</dbReference>
<reference evidence="2 3" key="1">
    <citation type="submission" date="2020-08" db="EMBL/GenBank/DDBJ databases">
        <title>Genome sequence of Sphingomonas rhizophila KACC 19189T.</title>
        <authorList>
            <person name="Hyun D.-W."/>
            <person name="Bae J.-W."/>
        </authorList>
    </citation>
    <scope>NUCLEOTIDE SEQUENCE [LARGE SCALE GENOMIC DNA]</scope>
    <source>
        <strain evidence="2 3">KACC 19189</strain>
    </source>
</reference>
<protein>
    <submittedName>
        <fullName evidence="2">Lycopene beta-cyclase CrtY</fullName>
        <ecNumber evidence="2">5.5.1.19</ecNumber>
    </submittedName>
</protein>
<dbReference type="InterPro" id="IPR036188">
    <property type="entry name" value="FAD/NAD-bd_sf"/>
</dbReference>
<evidence type="ECO:0000313" key="3">
    <source>
        <dbReference type="Proteomes" id="UP000515955"/>
    </source>
</evidence>
<dbReference type="KEGG" id="srhi:H9L12_01850"/>
<keyword evidence="3" id="KW-1185">Reference proteome</keyword>
<keyword evidence="2" id="KW-0413">Isomerase</keyword>
<dbReference type="NCBIfam" id="TIGR01789">
    <property type="entry name" value="lycopene_cycl"/>
    <property type="match status" value="1"/>
</dbReference>
<proteinExistence type="inferred from homology"/>
<dbReference type="RefSeq" id="WP_187542390.1">
    <property type="nucleotide sequence ID" value="NZ_CP060717.1"/>
</dbReference>
<gene>
    <name evidence="2" type="primary">crtY</name>
    <name evidence="2" type="ORF">H9L12_01850</name>
</gene>
<organism evidence="2 3">
    <name type="scientific">Sphingomonas rhizophila</name>
    <dbReference type="NCBI Taxonomy" id="2071607"/>
    <lineage>
        <taxon>Bacteria</taxon>
        <taxon>Pseudomonadati</taxon>
        <taxon>Pseudomonadota</taxon>
        <taxon>Alphaproteobacteria</taxon>
        <taxon>Sphingomonadales</taxon>
        <taxon>Sphingomonadaceae</taxon>
        <taxon>Sphingomonas</taxon>
    </lineage>
</organism>
<dbReference type="EC" id="5.5.1.19" evidence="2"/>
<dbReference type="GO" id="GO:0016705">
    <property type="term" value="F:oxidoreductase activity, acting on paired donors, with incorporation or reduction of molecular oxygen"/>
    <property type="evidence" value="ECO:0007669"/>
    <property type="project" value="InterPro"/>
</dbReference>
<dbReference type="InterPro" id="IPR010108">
    <property type="entry name" value="Lycopene_cyclase_b/e"/>
</dbReference>
<evidence type="ECO:0000256" key="1">
    <source>
        <dbReference type="ARBA" id="ARBA00006599"/>
    </source>
</evidence>